<dbReference type="Pfam" id="PF04978">
    <property type="entry name" value="MST"/>
    <property type="match status" value="1"/>
</dbReference>
<dbReference type="SUPFAM" id="SSF109854">
    <property type="entry name" value="DinB/YfiT-like putative metalloenzymes"/>
    <property type="match status" value="1"/>
</dbReference>
<proteinExistence type="predicted"/>
<gene>
    <name evidence="1" type="ORF">GCM10009682_31590</name>
</gene>
<accession>A0ABP4Y8W6</accession>
<sequence>MNEIPEENYSPLWSDGGERGPLPLVGDEREILTAYLDWHRETVALKCAGLPADALNERSVSPSTLSLHGLIRHLTGVEQWWFEIQFAGRDVPMINYSDEWPEQDFEDLSGSFEDALKLWRAQVETSRRITAAASLDDTGISKRTGEPVSLRRILVHTLAEYARHAGHADLLRERIDGRTGQ</sequence>
<evidence type="ECO:0000313" key="2">
    <source>
        <dbReference type="Proteomes" id="UP001500218"/>
    </source>
</evidence>
<dbReference type="EMBL" id="BAAALT010000086">
    <property type="protein sequence ID" value="GAA1807417.1"/>
    <property type="molecule type" value="Genomic_DNA"/>
</dbReference>
<keyword evidence="2" id="KW-1185">Reference proteome</keyword>
<name>A0ABP4Y8W6_9ACTN</name>
<reference evidence="2" key="1">
    <citation type="journal article" date="2019" name="Int. J. Syst. Evol. Microbiol.">
        <title>The Global Catalogue of Microorganisms (GCM) 10K type strain sequencing project: providing services to taxonomists for standard genome sequencing and annotation.</title>
        <authorList>
            <consortium name="The Broad Institute Genomics Platform"/>
            <consortium name="The Broad Institute Genome Sequencing Center for Infectious Disease"/>
            <person name="Wu L."/>
            <person name="Ma J."/>
        </authorList>
    </citation>
    <scope>NUCLEOTIDE SEQUENCE [LARGE SCALE GENOMIC DNA]</scope>
    <source>
        <strain evidence="2">JCM 13250</strain>
    </source>
</reference>
<dbReference type="RefSeq" id="WP_344131760.1">
    <property type="nucleotide sequence ID" value="NZ_BAAALT010000086.1"/>
</dbReference>
<dbReference type="InterPro" id="IPR007061">
    <property type="entry name" value="MST-like"/>
</dbReference>
<dbReference type="InterPro" id="IPR034660">
    <property type="entry name" value="DinB/YfiT-like"/>
</dbReference>
<dbReference type="Proteomes" id="UP001500218">
    <property type="component" value="Unassembled WGS sequence"/>
</dbReference>
<comment type="caution">
    <text evidence="1">The sequence shown here is derived from an EMBL/GenBank/DDBJ whole genome shotgun (WGS) entry which is preliminary data.</text>
</comment>
<evidence type="ECO:0000313" key="1">
    <source>
        <dbReference type="EMBL" id="GAA1807417.1"/>
    </source>
</evidence>
<organism evidence="1 2">
    <name type="scientific">Luedemannella flava</name>
    <dbReference type="NCBI Taxonomy" id="349316"/>
    <lineage>
        <taxon>Bacteria</taxon>
        <taxon>Bacillati</taxon>
        <taxon>Actinomycetota</taxon>
        <taxon>Actinomycetes</taxon>
        <taxon>Micromonosporales</taxon>
        <taxon>Micromonosporaceae</taxon>
        <taxon>Luedemannella</taxon>
    </lineage>
</organism>
<dbReference type="Gene3D" id="1.20.120.450">
    <property type="entry name" value="dinb family like domain"/>
    <property type="match status" value="1"/>
</dbReference>
<protein>
    <submittedName>
        <fullName evidence="1">DinB family protein</fullName>
    </submittedName>
</protein>